<evidence type="ECO:0000256" key="5">
    <source>
        <dbReference type="ARBA" id="ARBA00051722"/>
    </source>
</evidence>
<dbReference type="OrthoDB" id="9788539at2"/>
<comment type="caution">
    <text evidence="6">The sequence shown here is derived from an EMBL/GenBank/DDBJ whole genome shotgun (WGS) entry which is preliminary data.</text>
</comment>
<gene>
    <name evidence="6" type="ORF">A9Q02_13630</name>
</gene>
<dbReference type="InterPro" id="IPR016667">
    <property type="entry name" value="Caps_polysacc_synth_CpsB/CapC"/>
</dbReference>
<dbReference type="Pfam" id="PF19567">
    <property type="entry name" value="CpsB_CapC"/>
    <property type="match status" value="1"/>
</dbReference>
<comment type="similarity">
    <text evidence="1">Belongs to the metallo-dependent hydrolases superfamily. CpsB/CapC family.</text>
</comment>
<organism evidence="6 7">
    <name type="scientific">Candidatus Chloroploca asiatica</name>
    <dbReference type="NCBI Taxonomy" id="1506545"/>
    <lineage>
        <taxon>Bacteria</taxon>
        <taxon>Bacillati</taxon>
        <taxon>Chloroflexota</taxon>
        <taxon>Chloroflexia</taxon>
        <taxon>Chloroflexales</taxon>
        <taxon>Chloroflexineae</taxon>
        <taxon>Oscillochloridaceae</taxon>
        <taxon>Candidatus Chloroploca</taxon>
    </lineage>
</organism>
<dbReference type="AlphaFoldDB" id="A0A2H3KM61"/>
<dbReference type="GO" id="GO:0004725">
    <property type="term" value="F:protein tyrosine phosphatase activity"/>
    <property type="evidence" value="ECO:0007669"/>
    <property type="project" value="UniProtKB-EC"/>
</dbReference>
<dbReference type="EMBL" id="LYXE01000083">
    <property type="protein sequence ID" value="PDV99115.1"/>
    <property type="molecule type" value="Genomic_DNA"/>
</dbReference>
<evidence type="ECO:0000256" key="2">
    <source>
        <dbReference type="ARBA" id="ARBA00013064"/>
    </source>
</evidence>
<proteinExistence type="inferred from homology"/>
<keyword evidence="7" id="KW-1185">Reference proteome</keyword>
<evidence type="ECO:0000256" key="1">
    <source>
        <dbReference type="ARBA" id="ARBA00005750"/>
    </source>
</evidence>
<dbReference type="InterPro" id="IPR016195">
    <property type="entry name" value="Pol/histidinol_Pase-like"/>
</dbReference>
<evidence type="ECO:0000313" key="6">
    <source>
        <dbReference type="EMBL" id="PDV99115.1"/>
    </source>
</evidence>
<sequence length="259" mass="28260">MIDLHSHILHNIDDGTRSLQEAVALARAAVADGVTIMAATPHGASSVSTWTRYEVDLARKRLAEVRAALAHEEVPLQLISGTEIYGEPGALERLQAGALLPYETGRAVLVEFPLHITPQAAEQIIFGFQLAGYRVVLAHPERYHFVLRDPNTLLPMIERGIVMQLTCDALLGVQGSRMKMLGELMVQHGLVQILATDAHGLHLGRVPNLGAARIRVAQLVSEQLADALTRLHPEAILADAPLTPMPPSRIRNWDGSRYA</sequence>
<dbReference type="GO" id="GO:0030145">
    <property type="term" value="F:manganese ion binding"/>
    <property type="evidence" value="ECO:0007669"/>
    <property type="project" value="InterPro"/>
</dbReference>
<accession>A0A2H3KM61</accession>
<dbReference type="SUPFAM" id="SSF89550">
    <property type="entry name" value="PHP domain-like"/>
    <property type="match status" value="1"/>
</dbReference>
<dbReference type="RefSeq" id="WP_097652460.1">
    <property type="nucleotide sequence ID" value="NZ_LYXE01000083.1"/>
</dbReference>
<keyword evidence="3" id="KW-0378">Hydrolase</keyword>
<comment type="catalytic activity">
    <reaction evidence="5">
        <text>O-phospho-L-tyrosyl-[protein] + H2O = L-tyrosyl-[protein] + phosphate</text>
        <dbReference type="Rhea" id="RHEA:10684"/>
        <dbReference type="Rhea" id="RHEA-COMP:10136"/>
        <dbReference type="Rhea" id="RHEA-COMP:20101"/>
        <dbReference type="ChEBI" id="CHEBI:15377"/>
        <dbReference type="ChEBI" id="CHEBI:43474"/>
        <dbReference type="ChEBI" id="CHEBI:46858"/>
        <dbReference type="ChEBI" id="CHEBI:61978"/>
        <dbReference type="EC" id="3.1.3.48"/>
    </reaction>
</comment>
<dbReference type="PIRSF" id="PIRSF016557">
    <property type="entry name" value="Caps_synth_CpsB"/>
    <property type="match status" value="1"/>
</dbReference>
<evidence type="ECO:0000313" key="7">
    <source>
        <dbReference type="Proteomes" id="UP000220922"/>
    </source>
</evidence>
<dbReference type="Gene3D" id="3.20.20.140">
    <property type="entry name" value="Metal-dependent hydrolases"/>
    <property type="match status" value="1"/>
</dbReference>
<dbReference type="PANTHER" id="PTHR39181:SF1">
    <property type="entry name" value="TYROSINE-PROTEIN PHOSPHATASE YWQE"/>
    <property type="match status" value="1"/>
</dbReference>
<protein>
    <recommendedName>
        <fullName evidence="2">protein-tyrosine-phosphatase</fullName>
        <ecNumber evidence="2">3.1.3.48</ecNumber>
    </recommendedName>
</protein>
<dbReference type="EC" id="3.1.3.48" evidence="2"/>
<evidence type="ECO:0000256" key="3">
    <source>
        <dbReference type="ARBA" id="ARBA00022801"/>
    </source>
</evidence>
<evidence type="ECO:0000256" key="4">
    <source>
        <dbReference type="ARBA" id="ARBA00022912"/>
    </source>
</evidence>
<dbReference type="PANTHER" id="PTHR39181">
    <property type="entry name" value="TYROSINE-PROTEIN PHOSPHATASE YWQE"/>
    <property type="match status" value="1"/>
</dbReference>
<reference evidence="6 7" key="1">
    <citation type="submission" date="2016-05" db="EMBL/GenBank/DDBJ databases">
        <authorList>
            <person name="Lavstsen T."/>
            <person name="Jespersen J.S."/>
        </authorList>
    </citation>
    <scope>NUCLEOTIDE SEQUENCE [LARGE SCALE GENOMIC DNA]</scope>
    <source>
        <strain evidence="6 7">B7-9</strain>
    </source>
</reference>
<name>A0A2H3KM61_9CHLR</name>
<keyword evidence="4" id="KW-0904">Protein phosphatase</keyword>
<dbReference type="Proteomes" id="UP000220922">
    <property type="component" value="Unassembled WGS sequence"/>
</dbReference>